<reference evidence="2" key="1">
    <citation type="submission" date="2017-09" db="EMBL/GenBank/DDBJ databases">
        <title>Depth-based differentiation of microbial function through sediment-hosted aquifers and enrichment of novel symbionts in the deep terrestrial subsurface.</title>
        <authorList>
            <person name="Probst A.J."/>
            <person name="Ladd B."/>
            <person name="Jarett J.K."/>
            <person name="Geller-Mcgrath D.E."/>
            <person name="Sieber C.M.K."/>
            <person name="Emerson J.B."/>
            <person name="Anantharaman K."/>
            <person name="Thomas B.C."/>
            <person name="Malmstrom R."/>
            <person name="Stieglmeier M."/>
            <person name="Klingl A."/>
            <person name="Woyke T."/>
            <person name="Ryan C.M."/>
            <person name="Banfield J.F."/>
        </authorList>
    </citation>
    <scope>NUCLEOTIDE SEQUENCE [LARGE SCALE GENOMIC DNA]</scope>
</reference>
<sequence length="200" mass="23171">MYLSGNFINAKHFSDTHIEGPMIMQPWINYVGCPVCGVVFKKNEHVEKSLLEEVLNDKEGFKTATDETKPGLPLYKMAKILYENREPDNDGSQFLLWYLWAFNHLLKDDEKKDEEGVGDYKKYTSALLSCIEKQLARPEANLLKVEVLRERGDFDAANRALECVENKFPQRFQAVIKEQRLRIANKNRDVFAVDNLQNII</sequence>
<comment type="caution">
    <text evidence="1">The sequence shown here is derived from an EMBL/GenBank/DDBJ whole genome shotgun (WGS) entry which is preliminary data.</text>
</comment>
<dbReference type="AlphaFoldDB" id="A0A2M7UIN9"/>
<gene>
    <name evidence="1" type="ORF">COY11_01745</name>
</gene>
<dbReference type="EMBL" id="PFOG01000067">
    <property type="protein sequence ID" value="PIZ71101.1"/>
    <property type="molecule type" value="Genomic_DNA"/>
</dbReference>
<proteinExistence type="predicted"/>
<evidence type="ECO:0000313" key="2">
    <source>
        <dbReference type="Proteomes" id="UP000229805"/>
    </source>
</evidence>
<name>A0A2M7UIN9_9BACT</name>
<protein>
    <submittedName>
        <fullName evidence="1">Uncharacterized protein</fullName>
    </submittedName>
</protein>
<organism evidence="1 2">
    <name type="scientific">Candidatus Portnoybacteria bacterium CG_4_10_14_0_2_um_filter_44_20</name>
    <dbReference type="NCBI Taxonomy" id="1974799"/>
    <lineage>
        <taxon>Bacteria</taxon>
        <taxon>Candidatus Portnoyibacteriota</taxon>
    </lineage>
</organism>
<evidence type="ECO:0000313" key="1">
    <source>
        <dbReference type="EMBL" id="PIZ71101.1"/>
    </source>
</evidence>
<dbReference type="Proteomes" id="UP000229805">
    <property type="component" value="Unassembled WGS sequence"/>
</dbReference>
<accession>A0A2M7UIN9</accession>